<dbReference type="Gene3D" id="3.30.365.10">
    <property type="entry name" value="Aldehyde oxidase/xanthine dehydrogenase, molybdopterin binding domain"/>
    <property type="match status" value="4"/>
</dbReference>
<dbReference type="Pfam" id="PF02738">
    <property type="entry name" value="MoCoBD_1"/>
    <property type="match status" value="1"/>
</dbReference>
<dbReference type="Gene3D" id="3.90.1170.50">
    <property type="entry name" value="Aldehyde oxidase/xanthine dehydrogenase, a/b hammerhead"/>
    <property type="match status" value="1"/>
</dbReference>
<dbReference type="GO" id="GO:0005506">
    <property type="term" value="F:iron ion binding"/>
    <property type="evidence" value="ECO:0007669"/>
    <property type="project" value="InterPro"/>
</dbReference>
<dbReference type="SMART" id="SM01008">
    <property type="entry name" value="Ald_Xan_dh_C"/>
    <property type="match status" value="1"/>
</dbReference>
<dbReference type="GO" id="GO:0016491">
    <property type="term" value="F:oxidoreductase activity"/>
    <property type="evidence" value="ECO:0007669"/>
    <property type="project" value="InterPro"/>
</dbReference>
<organism evidence="3 4">
    <name type="scientific">Primorskyibacter flagellatus</name>
    <dbReference type="NCBI Taxonomy" id="1387277"/>
    <lineage>
        <taxon>Bacteria</taxon>
        <taxon>Pseudomonadati</taxon>
        <taxon>Pseudomonadota</taxon>
        <taxon>Alphaproteobacteria</taxon>
        <taxon>Rhodobacterales</taxon>
        <taxon>Roseobacteraceae</taxon>
        <taxon>Primorskyibacter</taxon>
    </lineage>
</organism>
<evidence type="ECO:0000256" key="1">
    <source>
        <dbReference type="SAM" id="MobiDB-lite"/>
    </source>
</evidence>
<evidence type="ECO:0000259" key="2">
    <source>
        <dbReference type="SMART" id="SM01008"/>
    </source>
</evidence>
<dbReference type="InterPro" id="IPR016208">
    <property type="entry name" value="Ald_Oxase/xanthine_DH-like"/>
</dbReference>
<dbReference type="SUPFAM" id="SSF56003">
    <property type="entry name" value="Molybdenum cofactor-binding domain"/>
    <property type="match status" value="1"/>
</dbReference>
<gene>
    <name evidence="3" type="ORF">GCM10011360_35310</name>
</gene>
<feature type="region of interest" description="Disordered" evidence="1">
    <location>
        <begin position="1"/>
        <end position="21"/>
    </location>
</feature>
<dbReference type="EMBL" id="BMFJ01000002">
    <property type="protein sequence ID" value="GGE45030.1"/>
    <property type="molecule type" value="Genomic_DNA"/>
</dbReference>
<dbReference type="Pfam" id="PF01315">
    <property type="entry name" value="Ald_Xan_dh_C"/>
    <property type="match status" value="1"/>
</dbReference>
<evidence type="ECO:0000313" key="4">
    <source>
        <dbReference type="Proteomes" id="UP000612855"/>
    </source>
</evidence>
<dbReference type="Pfam" id="PF20256">
    <property type="entry name" value="MoCoBD_2"/>
    <property type="match status" value="1"/>
</dbReference>
<dbReference type="InterPro" id="IPR000674">
    <property type="entry name" value="Ald_Oxase/Xan_DH_a/b"/>
</dbReference>
<dbReference type="InterPro" id="IPR036856">
    <property type="entry name" value="Ald_Oxase/Xan_DH_a/b_sf"/>
</dbReference>
<dbReference type="InterPro" id="IPR037165">
    <property type="entry name" value="AldOxase/xan_DH_Mopterin-bd_sf"/>
</dbReference>
<keyword evidence="4" id="KW-1185">Reference proteome</keyword>
<dbReference type="AlphaFoldDB" id="A0A917ADW5"/>
<dbReference type="RefSeq" id="WP_188479134.1">
    <property type="nucleotide sequence ID" value="NZ_BMFJ01000002.1"/>
</dbReference>
<dbReference type="InterPro" id="IPR008274">
    <property type="entry name" value="AldOxase/xan_DH_MoCoBD1"/>
</dbReference>
<reference evidence="4" key="1">
    <citation type="journal article" date="2019" name="Int. J. Syst. Evol. Microbiol.">
        <title>The Global Catalogue of Microorganisms (GCM) 10K type strain sequencing project: providing services to taxonomists for standard genome sequencing and annotation.</title>
        <authorList>
            <consortium name="The Broad Institute Genomics Platform"/>
            <consortium name="The Broad Institute Genome Sequencing Center for Infectious Disease"/>
            <person name="Wu L."/>
            <person name="Ma J."/>
        </authorList>
    </citation>
    <scope>NUCLEOTIDE SEQUENCE [LARGE SCALE GENOMIC DNA]</scope>
    <source>
        <strain evidence="4">CGMCC 1.12664</strain>
    </source>
</reference>
<comment type="caution">
    <text evidence="3">The sequence shown here is derived from an EMBL/GenBank/DDBJ whole genome shotgun (WGS) entry which is preliminary data.</text>
</comment>
<dbReference type="SUPFAM" id="SSF54665">
    <property type="entry name" value="CO dehydrogenase molybdoprotein N-domain-like"/>
    <property type="match status" value="1"/>
</dbReference>
<proteinExistence type="predicted"/>
<sequence length="747" mass="77543">MPDTLAQPMRFGSSSGQPVTRRDGIAKVTGDADYAADHSPSGMLHAVYAPAAIARGRVTAMNTVAAEAHPGVVRVITPANRPALQGDPADKSVMFTFRIEVLQDDTVRYAGQPVALVLAETLEAATEGARLLDPQYAVEVPRVTLADAESEPVAGQGFGQPADTTHGDVDAGHAAAARSVDVTYTTAAQYHNAMEPHAIVAQWEGDHLSLDVPTQAFALSCAGYARYFGIPAENVTIRCPYLGGGFGSKAIPAGPLVLAVLAARDVGRPVKLALTRKQMFGPVGHRGATEQRLRIGADGEGRLSVIDHDNVAETSTFDDFVEPAANASQGLYAAGALRSRHRAVRLDVGTPGPMRAPGEASGSAALECAMDELAEASGIDPLEFRLRNYAETEPGTGRPYSSKALRDCYLQGAERFGWSGRPSAPGTMRDASGLLTGWGMGTALFPAPMFAAQARATLKADGTALVETSAADMGQGAWTALAQIAADSLGLPLDAVEFRAGHSSLPDGGVAGGSGHTATAGGALHAAGLDVVRQLGEIAAADPESPLHGAGNAQFVARDGRLFVEGDEGRSDALADILVRAGGAPLTGTGRGARAPEAAAAHAMYSHGAVFAEVKVDPDLGQIRVSRLVGAFAAGRIINPKLAESQLFGGMIWGVSFALHEEAKFDRRTGRIMNADFAGYHVPVNADVPGLEVIMVHEDDPHVNPLGVKGVGEIGIVGTVGAIGNAIRHATGRRVRRFPIRIEGMLG</sequence>
<dbReference type="InterPro" id="IPR046867">
    <property type="entry name" value="AldOxase/xan_DH_MoCoBD2"/>
</dbReference>
<name>A0A917ADW5_9RHOB</name>
<evidence type="ECO:0000313" key="3">
    <source>
        <dbReference type="EMBL" id="GGE45030.1"/>
    </source>
</evidence>
<dbReference type="Proteomes" id="UP000612855">
    <property type="component" value="Unassembled WGS sequence"/>
</dbReference>
<protein>
    <submittedName>
        <fullName evidence="3">Dehydrogenase</fullName>
    </submittedName>
</protein>
<dbReference type="PANTHER" id="PTHR11908:SF153">
    <property type="entry name" value="DEHYDROGENASE"/>
    <property type="match status" value="1"/>
</dbReference>
<feature type="domain" description="Aldehyde oxidase/xanthine dehydrogenase a/b hammerhead" evidence="2">
    <location>
        <begin position="29"/>
        <end position="140"/>
    </location>
</feature>
<dbReference type="PANTHER" id="PTHR11908">
    <property type="entry name" value="XANTHINE DEHYDROGENASE"/>
    <property type="match status" value="1"/>
</dbReference>
<accession>A0A917ADW5</accession>